<feature type="compositionally biased region" description="Basic and acidic residues" evidence="1">
    <location>
        <begin position="27"/>
        <end position="49"/>
    </location>
</feature>
<reference evidence="2 3" key="1">
    <citation type="journal article" date="2023" name="Plants (Basel)">
        <title>Bridging the Gap: Combining Genomics and Transcriptomics Approaches to Understand Stylosanthes scabra, an Orphan Legume from the Brazilian Caatinga.</title>
        <authorList>
            <person name="Ferreira-Neto J.R.C."/>
            <person name="da Silva M.D."/>
            <person name="Binneck E."/>
            <person name="de Melo N.F."/>
            <person name="da Silva R.H."/>
            <person name="de Melo A.L.T.M."/>
            <person name="Pandolfi V."/>
            <person name="Bustamante F.O."/>
            <person name="Brasileiro-Vidal A.C."/>
            <person name="Benko-Iseppon A.M."/>
        </authorList>
    </citation>
    <scope>NUCLEOTIDE SEQUENCE [LARGE SCALE GENOMIC DNA]</scope>
    <source>
        <tissue evidence="2">Leaves</tissue>
    </source>
</reference>
<dbReference type="Proteomes" id="UP001341840">
    <property type="component" value="Unassembled WGS sequence"/>
</dbReference>
<gene>
    <name evidence="2" type="ORF">PIB30_026708</name>
</gene>
<organism evidence="2 3">
    <name type="scientific">Stylosanthes scabra</name>
    <dbReference type="NCBI Taxonomy" id="79078"/>
    <lineage>
        <taxon>Eukaryota</taxon>
        <taxon>Viridiplantae</taxon>
        <taxon>Streptophyta</taxon>
        <taxon>Embryophyta</taxon>
        <taxon>Tracheophyta</taxon>
        <taxon>Spermatophyta</taxon>
        <taxon>Magnoliopsida</taxon>
        <taxon>eudicotyledons</taxon>
        <taxon>Gunneridae</taxon>
        <taxon>Pentapetalae</taxon>
        <taxon>rosids</taxon>
        <taxon>fabids</taxon>
        <taxon>Fabales</taxon>
        <taxon>Fabaceae</taxon>
        <taxon>Papilionoideae</taxon>
        <taxon>50 kb inversion clade</taxon>
        <taxon>dalbergioids sensu lato</taxon>
        <taxon>Dalbergieae</taxon>
        <taxon>Pterocarpus clade</taxon>
        <taxon>Stylosanthes</taxon>
    </lineage>
</organism>
<evidence type="ECO:0000256" key="1">
    <source>
        <dbReference type="SAM" id="MobiDB-lite"/>
    </source>
</evidence>
<comment type="caution">
    <text evidence="2">The sequence shown here is derived from an EMBL/GenBank/DDBJ whole genome shotgun (WGS) entry which is preliminary data.</text>
</comment>
<proteinExistence type="predicted"/>
<evidence type="ECO:0000313" key="2">
    <source>
        <dbReference type="EMBL" id="MED6133249.1"/>
    </source>
</evidence>
<dbReference type="EMBL" id="JASCZI010060516">
    <property type="protein sequence ID" value="MED6133249.1"/>
    <property type="molecule type" value="Genomic_DNA"/>
</dbReference>
<accession>A0ABU6SAW8</accession>
<keyword evidence="3" id="KW-1185">Reference proteome</keyword>
<name>A0ABU6SAW8_9FABA</name>
<evidence type="ECO:0000313" key="3">
    <source>
        <dbReference type="Proteomes" id="UP001341840"/>
    </source>
</evidence>
<protein>
    <submittedName>
        <fullName evidence="2">Uncharacterized protein</fullName>
    </submittedName>
</protein>
<sequence length="136" mass="15284">MGDRGENATRGKGSSRRLVVVVAVAGERERQRVTGERETESKRERETRFEGASSAAVTRHHRRLEEKLSPSFHVPPPSKSSSSLPSCRRRFAREGETVRPRVVVGYHELSPSPEPATCSALLYHGLLQLYAQRIFM</sequence>
<feature type="region of interest" description="Disordered" evidence="1">
    <location>
        <begin position="27"/>
        <end position="91"/>
    </location>
</feature>